<dbReference type="PANTHER" id="PTHR19877:SF13">
    <property type="entry name" value="SERINE-THREONINE KINASE RECEPTOR-ASSOCIATED PROTEIN"/>
    <property type="match status" value="1"/>
</dbReference>
<keyword evidence="1 7" id="KW-0853">WD repeat</keyword>
<reference evidence="8 9" key="1">
    <citation type="submission" date="2023-05" db="EMBL/GenBank/DDBJ databases">
        <title>A 100% complete, gapless, phased diploid assembly of the Scenedesmus obliquus UTEX 3031 genome.</title>
        <authorList>
            <person name="Biondi T.C."/>
            <person name="Hanschen E.R."/>
            <person name="Kwon T."/>
            <person name="Eng W."/>
            <person name="Kruse C.P.S."/>
            <person name="Koehler S.I."/>
            <person name="Kunde Y."/>
            <person name="Gleasner C.D."/>
            <person name="You Mak K.T."/>
            <person name="Polle J."/>
            <person name="Hovde B.T."/>
            <person name="Starkenburg S.R."/>
        </authorList>
    </citation>
    <scope>NUCLEOTIDE SEQUENCE [LARGE SCALE GENOMIC DNA]</scope>
    <source>
        <strain evidence="8 9">DOE0152z</strain>
    </source>
</reference>
<evidence type="ECO:0000256" key="4">
    <source>
        <dbReference type="ARBA" id="ARBA00023187"/>
    </source>
</evidence>
<keyword evidence="3" id="KW-0677">Repeat</keyword>
<dbReference type="EMBL" id="CP126212">
    <property type="protein sequence ID" value="WIA14094.1"/>
    <property type="molecule type" value="Genomic_DNA"/>
</dbReference>
<protein>
    <recommendedName>
        <fullName evidence="6">Serine-threonine kinase receptor-associated protein</fullName>
    </recommendedName>
</protein>
<dbReference type="InterPro" id="IPR001680">
    <property type="entry name" value="WD40_rpt"/>
</dbReference>
<sequence length="332" mass="35405">MMQRKCQQPIVCHGHSRPIVEVNYSNVTPDGYFLVSASKDGQPMLRSGTTGDWIGTFIGHKGCVWSCALDPTATLAATGSADFSAKLWDALTGMEKATLQHKHIVRTCCFSPCSGKLVTGGHEKLLRLFEVERPEAAPFELPGAPSTIKAAVFVGPSDSLLVSSTGDAAGLTVWDVRGGGVVRSMPTDGPVTSVDLTHDGRWLTTTDNRNTVRIWDTSKLDAPAKQFTVTYPAEAASYCPAKNRFAAGGEDMWVHLHSADTGLELETNKGHHGPVHTVRFGPEGKEYASGSEDGTIRIWQTDWLESQAGVADGAAQVAVNAVAPPYVNGAKA</sequence>
<organism evidence="8 9">
    <name type="scientific">Tetradesmus obliquus</name>
    <name type="common">Green alga</name>
    <name type="synonym">Acutodesmus obliquus</name>
    <dbReference type="NCBI Taxonomy" id="3088"/>
    <lineage>
        <taxon>Eukaryota</taxon>
        <taxon>Viridiplantae</taxon>
        <taxon>Chlorophyta</taxon>
        <taxon>core chlorophytes</taxon>
        <taxon>Chlorophyceae</taxon>
        <taxon>CS clade</taxon>
        <taxon>Sphaeropleales</taxon>
        <taxon>Scenedesmaceae</taxon>
        <taxon>Tetradesmus</taxon>
    </lineage>
</organism>
<dbReference type="PROSITE" id="PS50082">
    <property type="entry name" value="WD_REPEATS_2"/>
    <property type="match status" value="2"/>
</dbReference>
<evidence type="ECO:0000313" key="9">
    <source>
        <dbReference type="Proteomes" id="UP001244341"/>
    </source>
</evidence>
<dbReference type="InterPro" id="IPR020472">
    <property type="entry name" value="WD40_PAC1"/>
</dbReference>
<dbReference type="Proteomes" id="UP001244341">
    <property type="component" value="Chromosome 5b"/>
</dbReference>
<dbReference type="InterPro" id="IPR036322">
    <property type="entry name" value="WD40_repeat_dom_sf"/>
</dbReference>
<dbReference type="PRINTS" id="PR00320">
    <property type="entry name" value="GPROTEINBRPT"/>
</dbReference>
<evidence type="ECO:0000256" key="7">
    <source>
        <dbReference type="PROSITE-ProRule" id="PRU00221"/>
    </source>
</evidence>
<dbReference type="Gene3D" id="2.130.10.10">
    <property type="entry name" value="YVTN repeat-like/Quinoprotein amine dehydrogenase"/>
    <property type="match status" value="1"/>
</dbReference>
<gene>
    <name evidence="8" type="ORF">OEZ85_002643</name>
</gene>
<dbReference type="SUPFAM" id="SSF50978">
    <property type="entry name" value="WD40 repeat-like"/>
    <property type="match status" value="1"/>
</dbReference>
<dbReference type="InterPro" id="IPR015943">
    <property type="entry name" value="WD40/YVTN_repeat-like_dom_sf"/>
</dbReference>
<name>A0ABY8TY80_TETOB</name>
<dbReference type="Pfam" id="PF00400">
    <property type="entry name" value="WD40"/>
    <property type="match status" value="5"/>
</dbReference>
<feature type="repeat" description="WD" evidence="7">
    <location>
        <begin position="268"/>
        <end position="300"/>
    </location>
</feature>
<feature type="repeat" description="WD" evidence="7">
    <location>
        <begin position="57"/>
        <end position="98"/>
    </location>
</feature>
<evidence type="ECO:0000256" key="1">
    <source>
        <dbReference type="ARBA" id="ARBA00022574"/>
    </source>
</evidence>
<keyword evidence="9" id="KW-1185">Reference proteome</keyword>
<dbReference type="PROSITE" id="PS50294">
    <property type="entry name" value="WD_REPEATS_REGION"/>
    <property type="match status" value="2"/>
</dbReference>
<accession>A0ABY8TY80</accession>
<dbReference type="PANTHER" id="PTHR19877">
    <property type="entry name" value="EUKARYOTIC TRANSLATION INITIATION FACTOR 3 SUBUNIT I"/>
    <property type="match status" value="1"/>
</dbReference>
<evidence type="ECO:0000256" key="5">
    <source>
        <dbReference type="ARBA" id="ARBA00038394"/>
    </source>
</evidence>
<dbReference type="CDD" id="cd00200">
    <property type="entry name" value="WD40"/>
    <property type="match status" value="1"/>
</dbReference>
<evidence type="ECO:0000313" key="8">
    <source>
        <dbReference type="EMBL" id="WIA14094.1"/>
    </source>
</evidence>
<evidence type="ECO:0000256" key="2">
    <source>
        <dbReference type="ARBA" id="ARBA00022664"/>
    </source>
</evidence>
<keyword evidence="2" id="KW-0507">mRNA processing</keyword>
<comment type="similarity">
    <text evidence="5">Belongs to the WD repeat STRAP family.</text>
</comment>
<dbReference type="SMART" id="SM00320">
    <property type="entry name" value="WD40"/>
    <property type="match status" value="7"/>
</dbReference>
<proteinExistence type="inferred from homology"/>
<keyword evidence="4" id="KW-0508">mRNA splicing</keyword>
<evidence type="ECO:0000256" key="6">
    <source>
        <dbReference type="ARBA" id="ARBA00040390"/>
    </source>
</evidence>
<evidence type="ECO:0000256" key="3">
    <source>
        <dbReference type="ARBA" id="ARBA00022737"/>
    </source>
</evidence>